<dbReference type="CDD" id="cd06267">
    <property type="entry name" value="PBP1_LacI_sugar_binding-like"/>
    <property type="match status" value="1"/>
</dbReference>
<dbReference type="OrthoDB" id="867148at2"/>
<dbReference type="Gene3D" id="1.10.260.40">
    <property type="entry name" value="lambda repressor-like DNA-binding domains"/>
    <property type="match status" value="1"/>
</dbReference>
<dbReference type="GO" id="GO:0000976">
    <property type="term" value="F:transcription cis-regulatory region binding"/>
    <property type="evidence" value="ECO:0007669"/>
    <property type="project" value="TreeGrafter"/>
</dbReference>
<proteinExistence type="predicted"/>
<protein>
    <submittedName>
        <fullName evidence="5">LacI family transcriptional regulator</fullName>
    </submittedName>
</protein>
<keyword evidence="3" id="KW-0804">Transcription</keyword>
<evidence type="ECO:0000256" key="1">
    <source>
        <dbReference type="ARBA" id="ARBA00023015"/>
    </source>
</evidence>
<dbReference type="PROSITE" id="PS50932">
    <property type="entry name" value="HTH_LACI_2"/>
    <property type="match status" value="1"/>
</dbReference>
<keyword evidence="2" id="KW-0238">DNA-binding</keyword>
<dbReference type="InterPro" id="IPR001761">
    <property type="entry name" value="Peripla_BP/Lac1_sug-bd_dom"/>
</dbReference>
<dbReference type="CDD" id="cd01392">
    <property type="entry name" value="HTH_LacI"/>
    <property type="match status" value="1"/>
</dbReference>
<keyword evidence="6" id="KW-1185">Reference proteome</keyword>
<dbReference type="SMART" id="SM00354">
    <property type="entry name" value="HTH_LACI"/>
    <property type="match status" value="1"/>
</dbReference>
<dbReference type="InterPro" id="IPR028082">
    <property type="entry name" value="Peripla_BP_I"/>
</dbReference>
<evidence type="ECO:0000259" key="4">
    <source>
        <dbReference type="PROSITE" id="PS50932"/>
    </source>
</evidence>
<evidence type="ECO:0000313" key="6">
    <source>
        <dbReference type="Proteomes" id="UP000297647"/>
    </source>
</evidence>
<evidence type="ECO:0000256" key="2">
    <source>
        <dbReference type="ARBA" id="ARBA00023125"/>
    </source>
</evidence>
<dbReference type="EMBL" id="SPSB01000003">
    <property type="protein sequence ID" value="TFV94256.1"/>
    <property type="molecule type" value="Genomic_DNA"/>
</dbReference>
<evidence type="ECO:0000313" key="5">
    <source>
        <dbReference type="EMBL" id="TFV94256.1"/>
    </source>
</evidence>
<dbReference type="GO" id="GO:0003700">
    <property type="term" value="F:DNA-binding transcription factor activity"/>
    <property type="evidence" value="ECO:0007669"/>
    <property type="project" value="TreeGrafter"/>
</dbReference>
<dbReference type="InterPro" id="IPR000843">
    <property type="entry name" value="HTH_LacI"/>
</dbReference>
<sequence>MSEKRRITLKDIARELGISVSTASRALNEYPGISEETIKMVQDFAKKHNYVPNSIAVNFRKNKTMTIGMVVPEVVHYYFSSIISGALDAATKKGYRLLISQTEEKAELEMHACHAMLAGNVDGLLISISNETSDVSHIQEFLDEGKPVIQFDKYSDKLKTPKVITDDYQGAHGAVKHLIEQGYKKIAHINGLENVQNSVDRLAGYRQALIDHHLEQHPEWIPHCQQITEEEGYRFAKQLLESKNPPDAIFCITDLVALGAMNYLRESNRKVPEEIGVMGFSNWKISEVMQPSLSTVEQHGYQIGLRATELLIESLQSNDKSLRDQKIEIQSDLMIRNSTLRKG</sequence>
<keyword evidence="1" id="KW-0805">Transcription regulation</keyword>
<dbReference type="SUPFAM" id="SSF53822">
    <property type="entry name" value="Periplasmic binding protein-like I"/>
    <property type="match status" value="1"/>
</dbReference>
<dbReference type="Gene3D" id="3.40.50.2300">
    <property type="match status" value="2"/>
</dbReference>
<dbReference type="SUPFAM" id="SSF47413">
    <property type="entry name" value="lambda repressor-like DNA-binding domains"/>
    <property type="match status" value="1"/>
</dbReference>
<accession>A0A4Y9QSW1</accession>
<organism evidence="5 6">
    <name type="scientific">Algoriphagus kandeliae</name>
    <dbReference type="NCBI Taxonomy" id="2562278"/>
    <lineage>
        <taxon>Bacteria</taxon>
        <taxon>Pseudomonadati</taxon>
        <taxon>Bacteroidota</taxon>
        <taxon>Cytophagia</taxon>
        <taxon>Cytophagales</taxon>
        <taxon>Cyclobacteriaceae</taxon>
        <taxon>Algoriphagus</taxon>
    </lineage>
</organism>
<dbReference type="InterPro" id="IPR010982">
    <property type="entry name" value="Lambda_DNA-bd_dom_sf"/>
</dbReference>
<gene>
    <name evidence="5" type="ORF">E4S40_09480</name>
</gene>
<reference evidence="5 6" key="1">
    <citation type="submission" date="2019-03" db="EMBL/GenBank/DDBJ databases">
        <title>Algoriphagus sp. nov, a new strain isolated from root system soil of mangrove plant Kandelia.</title>
        <authorList>
            <person name="Yin Q."/>
            <person name="Wang K."/>
            <person name="Song Z."/>
        </authorList>
    </citation>
    <scope>NUCLEOTIDE SEQUENCE [LARGE SCALE GENOMIC DNA]</scope>
    <source>
        <strain evidence="5 6">XY-J91</strain>
    </source>
</reference>
<evidence type="ECO:0000256" key="3">
    <source>
        <dbReference type="ARBA" id="ARBA00023163"/>
    </source>
</evidence>
<dbReference type="PANTHER" id="PTHR30146:SF109">
    <property type="entry name" value="HTH-TYPE TRANSCRIPTIONAL REGULATOR GALS"/>
    <property type="match status" value="1"/>
</dbReference>
<dbReference type="RefSeq" id="WP_135073415.1">
    <property type="nucleotide sequence ID" value="NZ_SPSB01000003.1"/>
</dbReference>
<dbReference type="PANTHER" id="PTHR30146">
    <property type="entry name" value="LACI-RELATED TRANSCRIPTIONAL REPRESSOR"/>
    <property type="match status" value="1"/>
</dbReference>
<dbReference type="AlphaFoldDB" id="A0A4Y9QSW1"/>
<dbReference type="Proteomes" id="UP000297647">
    <property type="component" value="Unassembled WGS sequence"/>
</dbReference>
<dbReference type="Pfam" id="PF00356">
    <property type="entry name" value="LacI"/>
    <property type="match status" value="1"/>
</dbReference>
<dbReference type="Pfam" id="PF00532">
    <property type="entry name" value="Peripla_BP_1"/>
    <property type="match status" value="1"/>
</dbReference>
<feature type="domain" description="HTH lacI-type" evidence="4">
    <location>
        <begin position="7"/>
        <end position="61"/>
    </location>
</feature>
<name>A0A4Y9QSW1_9BACT</name>
<comment type="caution">
    <text evidence="5">The sequence shown here is derived from an EMBL/GenBank/DDBJ whole genome shotgun (WGS) entry which is preliminary data.</text>
</comment>